<dbReference type="InterPro" id="IPR036427">
    <property type="entry name" value="Bromodomain-like_sf"/>
</dbReference>
<dbReference type="PANTHER" id="PTHR47092">
    <property type="entry name" value="CAT EYE SYNDROME CRITICAL REGION PROTEIN 2"/>
    <property type="match status" value="1"/>
</dbReference>
<evidence type="ECO:0000313" key="5">
    <source>
        <dbReference type="EMBL" id="CAH0383309.1"/>
    </source>
</evidence>
<feature type="region of interest" description="Disordered" evidence="3">
    <location>
        <begin position="702"/>
        <end position="779"/>
    </location>
</feature>
<accession>A0A9P0A387</accession>
<feature type="compositionally biased region" description="Polar residues" evidence="3">
    <location>
        <begin position="743"/>
        <end position="763"/>
    </location>
</feature>
<feature type="region of interest" description="Disordered" evidence="3">
    <location>
        <begin position="1327"/>
        <end position="1351"/>
    </location>
</feature>
<proteinExistence type="predicted"/>
<dbReference type="EMBL" id="OU963871">
    <property type="protein sequence ID" value="CAH0383309.1"/>
    <property type="molecule type" value="Genomic_DNA"/>
</dbReference>
<dbReference type="PRINTS" id="PR00503">
    <property type="entry name" value="BROMODOMAIN"/>
</dbReference>
<evidence type="ECO:0000259" key="4">
    <source>
        <dbReference type="PROSITE" id="PS50014"/>
    </source>
</evidence>
<feature type="compositionally biased region" description="Basic and acidic residues" evidence="3">
    <location>
        <begin position="1556"/>
        <end position="1567"/>
    </location>
</feature>
<feature type="region of interest" description="Disordered" evidence="3">
    <location>
        <begin position="792"/>
        <end position="1114"/>
    </location>
</feature>
<dbReference type="SUPFAM" id="SSF47370">
    <property type="entry name" value="Bromodomain"/>
    <property type="match status" value="1"/>
</dbReference>
<feature type="region of interest" description="Disordered" evidence="3">
    <location>
        <begin position="166"/>
        <end position="193"/>
    </location>
</feature>
<feature type="compositionally biased region" description="Low complexity" evidence="3">
    <location>
        <begin position="989"/>
        <end position="1019"/>
    </location>
</feature>
<evidence type="ECO:0000256" key="3">
    <source>
        <dbReference type="SAM" id="MobiDB-lite"/>
    </source>
</evidence>
<feature type="compositionally biased region" description="Polar residues" evidence="3">
    <location>
        <begin position="1060"/>
        <end position="1077"/>
    </location>
</feature>
<dbReference type="KEGG" id="btab:109042290"/>
<feature type="compositionally biased region" description="Basic residues" evidence="3">
    <location>
        <begin position="175"/>
        <end position="186"/>
    </location>
</feature>
<gene>
    <name evidence="5" type="ORF">BEMITA_LOCUS2769</name>
</gene>
<feature type="compositionally biased region" description="Low complexity" evidence="3">
    <location>
        <begin position="1102"/>
        <end position="1114"/>
    </location>
</feature>
<dbReference type="GO" id="GO:0090537">
    <property type="term" value="C:CERF complex"/>
    <property type="evidence" value="ECO:0007669"/>
    <property type="project" value="InterPro"/>
</dbReference>
<feature type="region of interest" description="Disordered" evidence="3">
    <location>
        <begin position="258"/>
        <end position="377"/>
    </location>
</feature>
<feature type="region of interest" description="Disordered" evidence="3">
    <location>
        <begin position="1146"/>
        <end position="1175"/>
    </location>
</feature>
<dbReference type="InterPro" id="IPR029614">
    <property type="entry name" value="CECR2"/>
</dbReference>
<feature type="compositionally biased region" description="Polar residues" evidence="3">
    <location>
        <begin position="563"/>
        <end position="575"/>
    </location>
</feature>
<feature type="compositionally biased region" description="Low complexity" evidence="3">
    <location>
        <begin position="1339"/>
        <end position="1350"/>
    </location>
</feature>
<feature type="compositionally biased region" description="Basic and acidic residues" evidence="3">
    <location>
        <begin position="310"/>
        <end position="366"/>
    </location>
</feature>
<dbReference type="SMART" id="SM00297">
    <property type="entry name" value="BROMO"/>
    <property type="match status" value="1"/>
</dbReference>
<dbReference type="Pfam" id="PF00439">
    <property type="entry name" value="Bromodomain"/>
    <property type="match status" value="1"/>
</dbReference>
<feature type="domain" description="Bromo" evidence="4">
    <location>
        <begin position="419"/>
        <end position="489"/>
    </location>
</feature>
<dbReference type="Gene3D" id="1.20.920.10">
    <property type="entry name" value="Bromodomain-like"/>
    <property type="match status" value="1"/>
</dbReference>
<feature type="compositionally biased region" description="Basic and acidic residues" evidence="3">
    <location>
        <begin position="1086"/>
        <end position="1095"/>
    </location>
</feature>
<dbReference type="CDD" id="cd05509">
    <property type="entry name" value="Bromo_gcn5_like"/>
    <property type="match status" value="1"/>
</dbReference>
<feature type="compositionally biased region" description="Basic and acidic residues" evidence="3">
    <location>
        <begin position="810"/>
        <end position="845"/>
    </location>
</feature>
<dbReference type="PANTHER" id="PTHR47092:SF1">
    <property type="entry name" value="CHROMATIN REMODELING REGULATOR CECR2"/>
    <property type="match status" value="1"/>
</dbReference>
<keyword evidence="6" id="KW-1185">Reference proteome</keyword>
<feature type="compositionally biased region" description="Basic residues" evidence="3">
    <location>
        <begin position="525"/>
        <end position="548"/>
    </location>
</feature>
<feature type="compositionally biased region" description="Basic and acidic residues" evidence="3">
    <location>
        <begin position="258"/>
        <end position="299"/>
    </location>
</feature>
<feature type="region of interest" description="Disordered" evidence="3">
    <location>
        <begin position="1635"/>
        <end position="1662"/>
    </location>
</feature>
<organism evidence="5 6">
    <name type="scientific">Bemisia tabaci</name>
    <name type="common">Sweetpotato whitefly</name>
    <name type="synonym">Aleurodes tabaci</name>
    <dbReference type="NCBI Taxonomy" id="7038"/>
    <lineage>
        <taxon>Eukaryota</taxon>
        <taxon>Metazoa</taxon>
        <taxon>Ecdysozoa</taxon>
        <taxon>Arthropoda</taxon>
        <taxon>Hexapoda</taxon>
        <taxon>Insecta</taxon>
        <taxon>Pterygota</taxon>
        <taxon>Neoptera</taxon>
        <taxon>Paraneoptera</taxon>
        <taxon>Hemiptera</taxon>
        <taxon>Sternorrhyncha</taxon>
        <taxon>Aleyrodoidea</taxon>
        <taxon>Aleyrodidae</taxon>
        <taxon>Aleyrodinae</taxon>
        <taxon>Bemisia</taxon>
    </lineage>
</organism>
<evidence type="ECO:0000256" key="2">
    <source>
        <dbReference type="PROSITE-ProRule" id="PRU00035"/>
    </source>
</evidence>
<feature type="compositionally biased region" description="Polar residues" evidence="3">
    <location>
        <begin position="1439"/>
        <end position="1448"/>
    </location>
</feature>
<sequence>MDDIQSWWEVPSIAHFCSLFRAAFNLLDFDIEELENALLTDGIEDAGSSLLQELIVKLLTGCLNNNGISTSNYQMFLRRLFRQKCKEYGRENPFDNDIDFQFLSLRTKVEILHSLCDYRLDAEDVMDLLKNLDSDSLRVYPLGRDRNKSVFWYFYGTRLYREDHNKQKEVDKKGEKRGRGRKKSKEKGKGDKFDANEIGTGEWNVVCYSESDWERLVHDTEGSGDKEEESLHQILAKDFLPEIPRLFEEKERLQRKRLLEMQPRRQSSRIEKLKHQKEVEKQVEMERRKEEIERRKLDEETAAQNSEEDDTKKKERIRKDRERRKQERDMRRARWHASDSSDWKSSSDEESEKQYEKVMLADDKGKPKGRQTNNSLSSATGQIIIQSQPVRQKIRTSQVFPTSFEDIKIGMYKIIEKIKNHEDAWPFLYPVESEDAPRYYKVIKEPMDLQTMEDKLDNREYFSVSQFKRDFQLIVENCKKFNGPSSDYSGMVVSLEKEFNALVSKYLAELSSDEELAVEFPEEHRKHKKKHHKSSNHHRSSSWSKKHRHDEYLDDKENEDRSSTPPESSYVTKTARSVRSVSSSVDEKLDDSQDDELEDTRSSDSRTRRKSMHSKKSSEKERSSQKKPPVKNTVKSAAAIEALELATEQTLKDINKWLDDTPKFSDYSCDNSSPAHHLGVVDDIEVQNRIESEYRRSLLEKPPRLQKESLKRRHLKDPQNVIKKKREIQRKIDRLQPGKSKGNLLSTNKQPPEETSVSGSNSKESMKIDETDSDAPKLSLGTVLLSGDIGLGSLGSKKQSFGDSPPSDTKYSDDEKYEVSSKIKEPKLDYVDSDIKLVDTSDLKPTETVISEEKKEEDDLEEKPEIKSTSSVPEKSSAKAESASTKEKPNLSAWFKAFGAPKTAAAPKRKSDTVFGNPPTPSPSVDFKDSSNDLQSYSKFRYLDDKPLDSPNDLPPMTPGRSLSPDDKDRKNIYNSPEVRPGTRKRKVSTGSSVSERSSFSQDPTDPMLSPHPTLSPHPSLDEPYLSPQQDAAKSFHHSPVNGTIKVGFYQDTFPRGGSDKSNSCSPREQLPSNSPRNLGLSPKNPHPDSPDYHRYSAPSTPVYQAPASPAPAYNSALPFYPGHSSLLSQNIPYYDVNKSVTDQYNTTATSHQRAPSPTPSPPVQKPSVSTLPSVNEKPVSVYPVKKRAYCEVEPDPPQQQSVIKPVMEKSSGFTPLASVRDPERVFTPTPGRMPQSTERAIGLHHRYPNELLQSSPYYANDNIFSKNVAPVSTVPPPSSYSKAEDVATTASYCRNVESTNSSSSYSAYNRISAPVYNYPNPVDRVNPRPEKQVPLNYSTPPSSSEMLSSRNTPAVNFSNVAASSPNLISKSTAPTLNYLDRSNPELLNFSKMHPASSASDSGRQAELTSRMVENPGRNNQHLSYPQSRASYSKVDLNPPQSSRVHYSNPITDLSSKINIPSGLGYPPNQPGALAYSHPMGDMRYNYPAMMSEMMAGKSSVNYPPHTAVGYNVDAYKHPMVDLMAANKTPVSEPQPAAKTPKVVPPKKASRSKKKATAEAEVSHPHPESNLNPISSSGYQQYSGQASAEPISLKTTSVVPGSAFNFGPAPLKDGYPSYLGEMSRSGYYLPHSGAGIPEAGSNDDKGSASSSHAAPSYPFPRAPYPHLTHHSPAIYQQYLQRHQQDLLRPMGLHGLLAPPSGYPPGYIMHDPLNRPPPWM</sequence>
<feature type="compositionally biased region" description="Low complexity" evidence="3">
    <location>
        <begin position="1647"/>
        <end position="1656"/>
    </location>
</feature>
<feature type="region of interest" description="Disordered" evidence="3">
    <location>
        <begin position="1392"/>
        <end position="1448"/>
    </location>
</feature>
<name>A0A9P0A387_BEMTA</name>
<dbReference type="GO" id="GO:0006338">
    <property type="term" value="P:chromatin remodeling"/>
    <property type="evidence" value="ECO:0007669"/>
    <property type="project" value="InterPro"/>
</dbReference>
<reference evidence="5" key="1">
    <citation type="submission" date="2021-12" db="EMBL/GenBank/DDBJ databases">
        <authorList>
            <person name="King R."/>
        </authorList>
    </citation>
    <scope>NUCLEOTIDE SEQUENCE</scope>
</reference>
<feature type="region of interest" description="Disordered" evidence="3">
    <location>
        <begin position="519"/>
        <end position="635"/>
    </location>
</feature>
<feature type="compositionally biased region" description="Polar residues" evidence="3">
    <location>
        <begin position="1417"/>
        <end position="1431"/>
    </location>
</feature>
<keyword evidence="1 2" id="KW-0103">Bromodomain</keyword>
<protein>
    <recommendedName>
        <fullName evidence="4">Bromo domain-containing protein</fullName>
    </recommendedName>
</protein>
<dbReference type="InterPro" id="IPR001487">
    <property type="entry name" value="Bromodomain"/>
</dbReference>
<evidence type="ECO:0000313" key="6">
    <source>
        <dbReference type="Proteomes" id="UP001152759"/>
    </source>
</evidence>
<dbReference type="Proteomes" id="UP001152759">
    <property type="component" value="Chromosome 10"/>
</dbReference>
<evidence type="ECO:0000256" key="1">
    <source>
        <dbReference type="ARBA" id="ARBA00023117"/>
    </source>
</evidence>
<dbReference type="PROSITE" id="PS50014">
    <property type="entry name" value="BROMODOMAIN_2"/>
    <property type="match status" value="1"/>
</dbReference>
<feature type="region of interest" description="Disordered" evidence="3">
    <location>
        <begin position="1528"/>
        <end position="1583"/>
    </location>
</feature>
<feature type="compositionally biased region" description="Polar residues" evidence="3">
    <location>
        <begin position="797"/>
        <end position="809"/>
    </location>
</feature>